<name>A0A0W8G807_9ZZZZ</name>
<dbReference type="InterPro" id="IPR036102">
    <property type="entry name" value="OsmC/Ohrsf"/>
</dbReference>
<dbReference type="Pfam" id="PF02566">
    <property type="entry name" value="OsmC"/>
    <property type="match status" value="1"/>
</dbReference>
<gene>
    <name evidence="1" type="ORF">ASZ90_000933</name>
</gene>
<dbReference type="InterPro" id="IPR003718">
    <property type="entry name" value="OsmC/Ohr_fam"/>
</dbReference>
<comment type="caution">
    <text evidence="1">The sequence shown here is derived from an EMBL/GenBank/DDBJ whole genome shotgun (WGS) entry which is preliminary data.</text>
</comment>
<proteinExistence type="predicted"/>
<dbReference type="SUPFAM" id="SSF82784">
    <property type="entry name" value="OsmC-like"/>
    <property type="match status" value="1"/>
</dbReference>
<dbReference type="InterPro" id="IPR015946">
    <property type="entry name" value="KH_dom-like_a/b"/>
</dbReference>
<accession>A0A0W8G807</accession>
<sequence>MDSMVIDVRFPGGKKVLADFGEVAILTDQPVKSGGEGSAPQPSQMFFGAVAACSGYYALAFCQNRSIDTTGLSLSVRCLPDERTKLVGTVEIEVTLPEGFPEKYREAIVRAVEACWVKKHFDNPPLFSVRTR</sequence>
<reference evidence="1" key="1">
    <citation type="journal article" date="2015" name="Proc. Natl. Acad. Sci. U.S.A.">
        <title>Networks of energetic and metabolic interactions define dynamics in microbial communities.</title>
        <authorList>
            <person name="Embree M."/>
            <person name="Liu J.K."/>
            <person name="Al-Bassam M.M."/>
            <person name="Zengler K."/>
        </authorList>
    </citation>
    <scope>NUCLEOTIDE SEQUENCE</scope>
</reference>
<evidence type="ECO:0008006" key="2">
    <source>
        <dbReference type="Google" id="ProtNLM"/>
    </source>
</evidence>
<protein>
    <recommendedName>
        <fullName evidence="2">Osmotically inducible protein OsmC</fullName>
    </recommendedName>
</protein>
<dbReference type="Gene3D" id="3.30.300.20">
    <property type="match status" value="1"/>
</dbReference>
<organism evidence="1">
    <name type="scientific">hydrocarbon metagenome</name>
    <dbReference type="NCBI Taxonomy" id="938273"/>
    <lineage>
        <taxon>unclassified sequences</taxon>
        <taxon>metagenomes</taxon>
        <taxon>ecological metagenomes</taxon>
    </lineage>
</organism>
<dbReference type="PANTHER" id="PTHR39624:SF2">
    <property type="entry name" value="OSMC-LIKE PROTEIN"/>
    <property type="match status" value="1"/>
</dbReference>
<dbReference type="AlphaFoldDB" id="A0A0W8G807"/>
<evidence type="ECO:0000313" key="1">
    <source>
        <dbReference type="EMBL" id="KUG29153.1"/>
    </source>
</evidence>
<dbReference type="EMBL" id="LNQE01000124">
    <property type="protein sequence ID" value="KUG29153.1"/>
    <property type="molecule type" value="Genomic_DNA"/>
</dbReference>
<dbReference type="PANTHER" id="PTHR39624">
    <property type="entry name" value="PROTEIN INVOLVED IN RIMO-MEDIATED BETA-METHYLTHIOLATION OF RIBOSOMAL PROTEIN S12 YCAO"/>
    <property type="match status" value="1"/>
</dbReference>